<name>A0ABR1YHR6_9PEZI</name>
<keyword evidence="3" id="KW-0378">Hydrolase</keyword>
<dbReference type="SUPFAM" id="SSF64182">
    <property type="entry name" value="DHH phosphoesterases"/>
    <property type="match status" value="1"/>
</dbReference>
<evidence type="ECO:0000313" key="7">
    <source>
        <dbReference type="Proteomes" id="UP001492380"/>
    </source>
</evidence>
<accession>A0ABR1YHR6</accession>
<dbReference type="SMART" id="SM01131">
    <property type="entry name" value="DHHA2"/>
    <property type="match status" value="1"/>
</dbReference>
<dbReference type="EMBL" id="JBBWRZ010000009">
    <property type="protein sequence ID" value="KAK8229169.1"/>
    <property type="molecule type" value="Genomic_DNA"/>
</dbReference>
<evidence type="ECO:0000313" key="6">
    <source>
        <dbReference type="EMBL" id="KAK8229169.1"/>
    </source>
</evidence>
<dbReference type="Gene3D" id="3.90.1640.10">
    <property type="entry name" value="inorganic pyrophosphatase (n-terminal core)"/>
    <property type="match status" value="1"/>
</dbReference>
<evidence type="ECO:0000256" key="2">
    <source>
        <dbReference type="ARBA" id="ARBA00022723"/>
    </source>
</evidence>
<dbReference type="InterPro" id="IPR004097">
    <property type="entry name" value="DHHA2"/>
</dbReference>
<dbReference type="Proteomes" id="UP001492380">
    <property type="component" value="Unassembled WGS sequence"/>
</dbReference>
<dbReference type="PANTHER" id="PTHR12112">
    <property type="entry name" value="BNIP - RELATED"/>
    <property type="match status" value="1"/>
</dbReference>
<dbReference type="PANTHER" id="PTHR12112:SF39">
    <property type="entry name" value="EG:152A3.5 PROTEIN (FBGN0003116_PN PROTEIN)"/>
    <property type="match status" value="1"/>
</dbReference>
<keyword evidence="2" id="KW-0479">Metal-binding</keyword>
<dbReference type="InterPro" id="IPR038763">
    <property type="entry name" value="DHH_sf"/>
</dbReference>
<dbReference type="Pfam" id="PF01368">
    <property type="entry name" value="DHH"/>
    <property type="match status" value="1"/>
</dbReference>
<evidence type="ECO:0000259" key="5">
    <source>
        <dbReference type="SMART" id="SM01131"/>
    </source>
</evidence>
<dbReference type="Gene3D" id="3.10.310.20">
    <property type="entry name" value="DHHA2 domain"/>
    <property type="match status" value="1"/>
</dbReference>
<evidence type="ECO:0000256" key="3">
    <source>
        <dbReference type="ARBA" id="ARBA00022801"/>
    </source>
</evidence>
<dbReference type="InterPro" id="IPR038222">
    <property type="entry name" value="DHHA2_dom_sf"/>
</dbReference>
<comment type="caution">
    <text evidence="6">The sequence shown here is derived from an EMBL/GenBank/DDBJ whole genome shotgun (WGS) entry which is preliminary data.</text>
</comment>
<dbReference type="InterPro" id="IPR001667">
    <property type="entry name" value="DDH_dom"/>
</dbReference>
<dbReference type="Pfam" id="PF02833">
    <property type="entry name" value="DHHA2"/>
    <property type="match status" value="1"/>
</dbReference>
<keyword evidence="7" id="KW-1185">Reference proteome</keyword>
<evidence type="ECO:0000256" key="4">
    <source>
        <dbReference type="ARBA" id="ARBA00023211"/>
    </source>
</evidence>
<sequence length="426" mass="48142">MAFPRNSLRNFLVHAKKALRTAISNDEKVTFVIGNESADLDSMTCSLLFAYLRSQRPPKNAFTPLYIPVTNIPANDIHLRPEFLALLPHANLEPDHLITLDDLAPLDKLEKKLNPKKTRWILVDHNALQGILGHVYGHRVEGCIDHHDDEHKVPKDTGDEPRIIEKSGSCTSLVTEYMRSSWDHLSSEGRSSGAAHGQSDDNVPVKDAYQINLWDAQMAKLALASVLIDTSNLTSPSKTTDHDRKAVKYLEAKVTLQDSSFDKDKFFGAISHAKQDIGSMRLYDILRKDYKQWDDDGFQLGISSVVKPVEFLRSKVKEERGDEHLFWQALGRYTGDKGVELYSIMTSYSDDNGEHQRQLLLWALSEKGKKAAEKFAETSAEELELEELIGEWVAADVGWKKVWRQKNLGASRKQVAPLLRKTVQVQ</sequence>
<evidence type="ECO:0000256" key="1">
    <source>
        <dbReference type="ARBA" id="ARBA00001936"/>
    </source>
</evidence>
<proteinExistence type="predicted"/>
<keyword evidence="4" id="KW-0464">Manganese</keyword>
<gene>
    <name evidence="6" type="ORF">HDK90DRAFT_349179</name>
</gene>
<protein>
    <recommendedName>
        <fullName evidence="5">DHHA2 domain-containing protein</fullName>
    </recommendedName>
</protein>
<feature type="domain" description="DHHA2" evidence="5">
    <location>
        <begin position="267"/>
        <end position="423"/>
    </location>
</feature>
<comment type="cofactor">
    <cofactor evidence="1">
        <name>Mn(2+)</name>
        <dbReference type="ChEBI" id="CHEBI:29035"/>
    </cofactor>
</comment>
<organism evidence="6 7">
    <name type="scientific">Phyllosticta capitalensis</name>
    <dbReference type="NCBI Taxonomy" id="121624"/>
    <lineage>
        <taxon>Eukaryota</taxon>
        <taxon>Fungi</taxon>
        <taxon>Dikarya</taxon>
        <taxon>Ascomycota</taxon>
        <taxon>Pezizomycotina</taxon>
        <taxon>Dothideomycetes</taxon>
        <taxon>Dothideomycetes incertae sedis</taxon>
        <taxon>Botryosphaeriales</taxon>
        <taxon>Phyllostictaceae</taxon>
        <taxon>Phyllosticta</taxon>
    </lineage>
</organism>
<reference evidence="6 7" key="1">
    <citation type="submission" date="2024-04" db="EMBL/GenBank/DDBJ databases">
        <title>Phyllosticta paracitricarpa is synonymous to the EU quarantine fungus P. citricarpa based on phylogenomic analyses.</title>
        <authorList>
            <consortium name="Lawrence Berkeley National Laboratory"/>
            <person name="Van Ingen-Buijs V.A."/>
            <person name="Van Westerhoven A.C."/>
            <person name="Haridas S."/>
            <person name="Skiadas P."/>
            <person name="Martin F."/>
            <person name="Groenewald J.Z."/>
            <person name="Crous P.W."/>
            <person name="Seidl M.F."/>
        </authorList>
    </citation>
    <scope>NUCLEOTIDE SEQUENCE [LARGE SCALE GENOMIC DNA]</scope>
    <source>
        <strain evidence="6 7">CBS 123374</strain>
    </source>
</reference>